<dbReference type="CDD" id="cd19964">
    <property type="entry name" value="PBP1_BMP-like"/>
    <property type="match status" value="1"/>
</dbReference>
<dbReference type="PANTHER" id="PTHR34296:SF2">
    <property type="entry name" value="ABC TRANSPORTER GUANOSINE-BINDING PROTEIN NUPN"/>
    <property type="match status" value="1"/>
</dbReference>
<evidence type="ECO:0000259" key="8">
    <source>
        <dbReference type="Pfam" id="PF02608"/>
    </source>
</evidence>
<dbReference type="Pfam" id="PF02608">
    <property type="entry name" value="Bmp"/>
    <property type="match status" value="1"/>
</dbReference>
<dbReference type="InterPro" id="IPR003760">
    <property type="entry name" value="PnrA-like"/>
</dbReference>
<dbReference type="GO" id="GO:0005886">
    <property type="term" value="C:plasma membrane"/>
    <property type="evidence" value="ECO:0007669"/>
    <property type="project" value="UniProtKB-SubCell"/>
</dbReference>
<dbReference type="InterPro" id="IPR028082">
    <property type="entry name" value="Peripla_BP_I"/>
</dbReference>
<name>A0A7C1FQY9_9CHLR</name>
<gene>
    <name evidence="9" type="ORF">ENQ20_06850</name>
</gene>
<keyword evidence="5" id="KW-0472">Membrane</keyword>
<comment type="subcellular location">
    <subcellularLocation>
        <location evidence="1">Cell membrane</location>
        <topology evidence="1">Lipid-anchor</topology>
    </subcellularLocation>
</comment>
<proteinExistence type="inferred from homology"/>
<evidence type="ECO:0000256" key="6">
    <source>
        <dbReference type="ARBA" id="ARBA00023288"/>
    </source>
</evidence>
<keyword evidence="6" id="KW-0449">Lipoprotein</keyword>
<accession>A0A7C1FQY9</accession>
<dbReference type="PANTHER" id="PTHR34296">
    <property type="entry name" value="TRANSCRIPTIONAL ACTIVATOR PROTEIN MED"/>
    <property type="match status" value="1"/>
</dbReference>
<sequence length="360" mass="38312">MVVALIAAACAAPTAPAPAAQAPAAGESAPAAEQPLRIVHFVNGVLGDKSFFDSAQRGVQRVADEFGAQTKTIEAGIDPTGWEAALIDTAANEEFDILIVGTFQMVEYLERLAPQYPDKKFFLYDAPVNYEGEACAPNKCANVYSILYKQNEGSYLAGVYAAAMTTQDIEGMNPEAIIGSVGGQEIPVILDFMVGYEQGARDTNPDIQVIRQFAGSWNDPAKGKELAKAQYSQGADIVFQIAGGTGQGVFEAAAEDGRYAIGVDSDQALIIESANPEQAARILTSMMKNVDNSIYRGVKLHLEGTLPYGTAEALGIAEGGVGLARNKYYEAITPDEVKALVDEAERKILNGEIIVETAFQ</sequence>
<keyword evidence="3" id="KW-1003">Cell membrane</keyword>
<reference evidence="9" key="1">
    <citation type="journal article" date="2020" name="mSystems">
        <title>Genome- and Community-Level Interaction Insights into Carbon Utilization and Element Cycling Functions of Hydrothermarchaeota in Hydrothermal Sediment.</title>
        <authorList>
            <person name="Zhou Z."/>
            <person name="Liu Y."/>
            <person name="Xu W."/>
            <person name="Pan J."/>
            <person name="Luo Z.H."/>
            <person name="Li M."/>
        </authorList>
    </citation>
    <scope>NUCLEOTIDE SEQUENCE [LARGE SCALE GENOMIC DNA]</scope>
    <source>
        <strain evidence="9">SpSt-289</strain>
    </source>
</reference>
<evidence type="ECO:0000256" key="1">
    <source>
        <dbReference type="ARBA" id="ARBA00004193"/>
    </source>
</evidence>
<evidence type="ECO:0000256" key="3">
    <source>
        <dbReference type="ARBA" id="ARBA00022475"/>
    </source>
</evidence>
<dbReference type="InterPro" id="IPR050957">
    <property type="entry name" value="BMP_lipoprotein"/>
</dbReference>
<keyword evidence="4 7" id="KW-0732">Signal</keyword>
<dbReference type="Gene3D" id="3.40.50.2300">
    <property type="match status" value="2"/>
</dbReference>
<evidence type="ECO:0000256" key="2">
    <source>
        <dbReference type="ARBA" id="ARBA00008610"/>
    </source>
</evidence>
<dbReference type="AlphaFoldDB" id="A0A7C1FQY9"/>
<evidence type="ECO:0000256" key="5">
    <source>
        <dbReference type="ARBA" id="ARBA00023136"/>
    </source>
</evidence>
<comment type="similarity">
    <text evidence="2">Belongs to the BMP lipoprotein family.</text>
</comment>
<organism evidence="9">
    <name type="scientific">Caldilinea aerophila</name>
    <dbReference type="NCBI Taxonomy" id="133453"/>
    <lineage>
        <taxon>Bacteria</taxon>
        <taxon>Bacillati</taxon>
        <taxon>Chloroflexota</taxon>
        <taxon>Caldilineae</taxon>
        <taxon>Caldilineales</taxon>
        <taxon>Caldilineaceae</taxon>
        <taxon>Caldilinea</taxon>
    </lineage>
</organism>
<evidence type="ECO:0000256" key="7">
    <source>
        <dbReference type="SAM" id="SignalP"/>
    </source>
</evidence>
<protein>
    <submittedName>
        <fullName evidence="9">BMP family ABC transporter substrate-binding protein</fullName>
    </submittedName>
</protein>
<evidence type="ECO:0000313" key="9">
    <source>
        <dbReference type="EMBL" id="HDX31200.1"/>
    </source>
</evidence>
<evidence type="ECO:0000256" key="4">
    <source>
        <dbReference type="ARBA" id="ARBA00022729"/>
    </source>
</evidence>
<comment type="caution">
    <text evidence="9">The sequence shown here is derived from an EMBL/GenBank/DDBJ whole genome shotgun (WGS) entry which is preliminary data.</text>
</comment>
<feature type="signal peptide" evidence="7">
    <location>
        <begin position="1"/>
        <end position="19"/>
    </location>
</feature>
<feature type="chain" id="PRO_5028069986" evidence="7">
    <location>
        <begin position="20"/>
        <end position="360"/>
    </location>
</feature>
<dbReference type="SUPFAM" id="SSF53822">
    <property type="entry name" value="Periplasmic binding protein-like I"/>
    <property type="match status" value="1"/>
</dbReference>
<feature type="domain" description="ABC transporter substrate-binding protein PnrA-like" evidence="8">
    <location>
        <begin position="37"/>
        <end position="356"/>
    </location>
</feature>
<dbReference type="EMBL" id="DSMG01000077">
    <property type="protein sequence ID" value="HDX31200.1"/>
    <property type="molecule type" value="Genomic_DNA"/>
</dbReference>